<feature type="compositionally biased region" description="Low complexity" evidence="10">
    <location>
        <begin position="444"/>
        <end position="462"/>
    </location>
</feature>
<dbReference type="GO" id="GO:0042981">
    <property type="term" value="P:regulation of apoptotic process"/>
    <property type="evidence" value="ECO:0007669"/>
    <property type="project" value="InterPro"/>
</dbReference>
<dbReference type="GeneID" id="117640914"/>
<feature type="compositionally biased region" description="Low complexity" evidence="10">
    <location>
        <begin position="553"/>
        <end position="575"/>
    </location>
</feature>
<sequence>MKEPGPFGDSLPGGGVSLTLAELQDMAARQQQQLEAQHQLLSAREQRLHFLKHGPAGQPGQPGQPAGHGPADGERLRRLRERVEAQEQKLRKLRALRGQVDGNKQSNAALTSDLDSIRALFNEKEKELSLAVAKVEELTHQLEELRRGRQNAMTGQLPASMELDKLRRELMYRNKLNDQQNMQISHQRETLCQRQDEVNEIDRRISELQERLHRKRLLNQQLANQITVANNKVVSNTNQQNLRSSLLAATNHQQQKYHDQKVLLSNAVKGFNKQHRPQYHNNNTNCVDTSTDSEKSLNNYSPQPHQSPIPVNAYLITSAQSQKIASSCPDEITAQLQKPMPQEPQQPELRYGASQDDFHMKLQHQKQAARFPSHNVNINKNCINNNNIPSSINNNVSAKNNAAQSTTHSKISICDEEKDDFLLEFSGNKSDPKYQTLPYKFSPNSIPTSTSSLLPTPVTVSSKLQKAENSSSTEGINKGNVPSGSARGVSPSRSNKIPNADLLSQHQTSFNKQQAPNSSIPTSLANLQPRVYGVPTMTQSGAILPRGQPVGGSISTSPASSISISNSTPPNSSANHQVGNVSLVNTAPCGPEPNTTASWAARAALGSVSSTIVTAAPTNLSQAPTSTTVTLSPPSSTNTKASSIPVLTPVLATSAILAPAKLDSLSQLTRLPVESGSVVLPPTPLTLANQKPVSSLSSATSVQHQKTSPIYQTSSTKIHPIQPQILSSTPQGVLKDLKGDISPPQSSSTPLSTPEVLSDQGTIGKPALPPKPAVPIKPTPPPRQTQHIPPYQDGSSGWPGSAWAMSNQTSENVKSTIDISSEVTENNPLRANVSISSRGGIQQPQNQAQSQQIQPYSEGLAQNSNNYNQSHQKDPLHTLQDALQEALQDVDDANASTLSPPPPPTTEPPEEVTSFSWRTNNENQSSKTKTPLPKKQPAADTSKHLSNSSNVNSLSMLNNNIVNNNGNNVVSNNNCNNNSMHMVSLSRRIEMPPAFLFPENETPPADLIAARDDNRNTSQSQTGSSTYDSPLAQDETDRMMPLGGTDCNNISDDNNKQLHSPDDTGKCVTNINDIETMNNLNTSGPQLDDIQSVISETKGDSSPLHIVRRTNKKGNLKSGKMSVSGSGSRRVSFDPLALLLDASLEGELELVRKTAGQVSNPSAANDEGITALHNAICAGHLDIVKFLVKFGCDVNAQDSDGWTPLHCAASCNNLAMVRFLVEHGACIFATTLSDHETAAEKCEEDEEGFDGCSEYLYSVQEKLGILNNGVVYAVFDYEAHNSDELSFHEGEKMVVLRKGDEWEREWWWSRLNDQEGYIPRNLLGLYPRVQPKKNSE</sequence>
<feature type="coiled-coil region" evidence="9">
    <location>
        <begin position="198"/>
        <end position="225"/>
    </location>
</feature>
<keyword evidence="2 8" id="KW-0728">SH3 domain</keyword>
<dbReference type="PANTHER" id="PTHR24131">
    <property type="entry name" value="APOPTOSIS-STIMULATING OF P53 PROTEIN"/>
    <property type="match status" value="1"/>
</dbReference>
<dbReference type="GO" id="GO:0002039">
    <property type="term" value="F:p53 binding"/>
    <property type="evidence" value="ECO:0007669"/>
    <property type="project" value="InterPro"/>
</dbReference>
<evidence type="ECO:0000259" key="11">
    <source>
        <dbReference type="PROSITE" id="PS50002"/>
    </source>
</evidence>
<reference evidence="13" key="1">
    <citation type="submission" date="2025-08" db="UniProtKB">
        <authorList>
            <consortium name="RefSeq"/>
        </authorList>
    </citation>
    <scope>IDENTIFICATION</scope>
    <source>
        <tissue evidence="13">Total insect</tissue>
    </source>
</reference>
<feature type="compositionally biased region" description="Low complexity" evidence="10">
    <location>
        <begin position="53"/>
        <end position="69"/>
    </location>
</feature>
<dbReference type="GO" id="GO:0006915">
    <property type="term" value="P:apoptotic process"/>
    <property type="evidence" value="ECO:0007669"/>
    <property type="project" value="UniProtKB-KW"/>
</dbReference>
<gene>
    <name evidence="13" type="primary">LOC117640914</name>
</gene>
<dbReference type="SMART" id="SM00248">
    <property type="entry name" value="ANK"/>
    <property type="match status" value="2"/>
</dbReference>
<feature type="region of interest" description="Disordered" evidence="10">
    <location>
        <begin position="1014"/>
        <end position="1037"/>
    </location>
</feature>
<dbReference type="PROSITE" id="PS50297">
    <property type="entry name" value="ANK_REP_REGION"/>
    <property type="match status" value="2"/>
</dbReference>
<dbReference type="SMART" id="SM00326">
    <property type="entry name" value="SH3"/>
    <property type="match status" value="1"/>
</dbReference>
<keyword evidence="5 7" id="KW-0040">ANK repeat</keyword>
<feature type="domain" description="SH3" evidence="11">
    <location>
        <begin position="1266"/>
        <end position="1328"/>
    </location>
</feature>
<dbReference type="InterPro" id="IPR002110">
    <property type="entry name" value="Ankyrin_rpt"/>
</dbReference>
<dbReference type="OrthoDB" id="10038642at2759"/>
<feature type="compositionally biased region" description="Polar residues" evidence="10">
    <location>
        <begin position="689"/>
        <end position="717"/>
    </location>
</feature>
<dbReference type="InterPro" id="IPR047163">
    <property type="entry name" value="ASPP1/2"/>
</dbReference>
<dbReference type="InterPro" id="IPR001452">
    <property type="entry name" value="SH3_domain"/>
</dbReference>
<keyword evidence="3" id="KW-0053">Apoptosis</keyword>
<dbReference type="FunFam" id="1.25.40.20:FF:000008">
    <property type="entry name" value="Apoptosis-stimulating of p53 protein 2 isoform 1"/>
    <property type="match status" value="1"/>
</dbReference>
<feature type="region of interest" description="Disordered" evidence="10">
    <location>
        <begin position="689"/>
        <end position="804"/>
    </location>
</feature>
<feature type="compositionally biased region" description="Polar residues" evidence="10">
    <location>
        <begin position="913"/>
        <end position="929"/>
    </location>
</feature>
<comment type="subcellular location">
    <subcellularLocation>
        <location evidence="1">Nucleus</location>
    </subcellularLocation>
</comment>
<dbReference type="CTD" id="37422"/>
<evidence type="ECO:0000256" key="4">
    <source>
        <dbReference type="ARBA" id="ARBA00022737"/>
    </source>
</evidence>
<dbReference type="Proteomes" id="UP000515158">
    <property type="component" value="Unplaced"/>
</dbReference>
<evidence type="ECO:0000313" key="13">
    <source>
        <dbReference type="RefSeq" id="XP_034233837.1"/>
    </source>
</evidence>
<dbReference type="Pfam" id="PF12796">
    <property type="entry name" value="Ank_2"/>
    <property type="match status" value="1"/>
</dbReference>
<feature type="region of interest" description="Disordered" evidence="10">
    <location>
        <begin position="274"/>
        <end position="306"/>
    </location>
</feature>
<protein>
    <submittedName>
        <fullName evidence="13">Apoptosis-stimulating of p53 protein 1 isoform X3</fullName>
    </submittedName>
</protein>
<feature type="compositionally biased region" description="Polar residues" evidence="10">
    <location>
        <begin position="279"/>
        <end position="306"/>
    </location>
</feature>
<feature type="compositionally biased region" description="Low complexity" evidence="10">
    <location>
        <begin position="742"/>
        <end position="754"/>
    </location>
</feature>
<dbReference type="RefSeq" id="XP_034233837.1">
    <property type="nucleotide sequence ID" value="XM_034377946.1"/>
</dbReference>
<dbReference type="InterPro" id="IPR036770">
    <property type="entry name" value="Ankyrin_rpt-contain_sf"/>
</dbReference>
<feature type="compositionally biased region" description="Polar residues" evidence="10">
    <location>
        <begin position="463"/>
        <end position="483"/>
    </location>
</feature>
<dbReference type="PROSITE" id="PS50088">
    <property type="entry name" value="ANK_REPEAT"/>
    <property type="match status" value="2"/>
</dbReference>
<evidence type="ECO:0000256" key="5">
    <source>
        <dbReference type="ARBA" id="ARBA00023043"/>
    </source>
</evidence>
<dbReference type="PANTHER" id="PTHR24131:SF10">
    <property type="entry name" value="ANKYRIN-REPEAT, SH3-DOMAIN, AND PROLINE-RICH-REGION CONTAINING PROTEIN, ISOFORM B"/>
    <property type="match status" value="1"/>
</dbReference>
<dbReference type="InterPro" id="IPR036028">
    <property type="entry name" value="SH3-like_dom_sf"/>
</dbReference>
<feature type="coiled-coil region" evidence="9">
    <location>
        <begin position="121"/>
        <end position="148"/>
    </location>
</feature>
<feature type="compositionally biased region" description="Polar residues" evidence="10">
    <location>
        <begin position="1016"/>
        <end position="1028"/>
    </location>
</feature>
<accession>A0A6P8YIU9</accession>
<evidence type="ECO:0000256" key="8">
    <source>
        <dbReference type="PROSITE-ProRule" id="PRU00192"/>
    </source>
</evidence>
<evidence type="ECO:0000256" key="3">
    <source>
        <dbReference type="ARBA" id="ARBA00022703"/>
    </source>
</evidence>
<dbReference type="Gene3D" id="1.25.40.20">
    <property type="entry name" value="Ankyrin repeat-containing domain"/>
    <property type="match status" value="1"/>
</dbReference>
<dbReference type="SUPFAM" id="SSF50044">
    <property type="entry name" value="SH3-domain"/>
    <property type="match status" value="1"/>
</dbReference>
<keyword evidence="6" id="KW-0539">Nucleus</keyword>
<evidence type="ECO:0000256" key="2">
    <source>
        <dbReference type="ARBA" id="ARBA00022443"/>
    </source>
</evidence>
<keyword evidence="4" id="KW-0677">Repeat</keyword>
<evidence type="ECO:0000256" key="7">
    <source>
        <dbReference type="PROSITE-ProRule" id="PRU00023"/>
    </source>
</evidence>
<evidence type="ECO:0000256" key="9">
    <source>
        <dbReference type="SAM" id="Coils"/>
    </source>
</evidence>
<dbReference type="SUPFAM" id="SSF48403">
    <property type="entry name" value="Ankyrin repeat"/>
    <property type="match status" value="1"/>
</dbReference>
<keyword evidence="12" id="KW-1185">Reference proteome</keyword>
<keyword evidence="9" id="KW-0175">Coiled coil</keyword>
<dbReference type="Pfam" id="PF00018">
    <property type="entry name" value="SH3_1"/>
    <property type="match status" value="1"/>
</dbReference>
<feature type="compositionally biased region" description="Low complexity" evidence="10">
    <location>
        <begin position="624"/>
        <end position="639"/>
    </location>
</feature>
<feature type="region of interest" description="Disordered" evidence="10">
    <location>
        <begin position="52"/>
        <end position="73"/>
    </location>
</feature>
<feature type="compositionally biased region" description="Low complexity" evidence="10">
    <location>
        <begin position="945"/>
        <end position="959"/>
    </location>
</feature>
<feature type="region of interest" description="Disordered" evidence="10">
    <location>
        <begin position="893"/>
        <end position="959"/>
    </location>
</feature>
<feature type="repeat" description="ANK" evidence="7">
    <location>
        <begin position="1167"/>
        <end position="1199"/>
    </location>
</feature>
<feature type="region of interest" description="Disordered" evidence="10">
    <location>
        <begin position="444"/>
        <end position="499"/>
    </location>
</feature>
<feature type="repeat" description="ANK" evidence="7">
    <location>
        <begin position="1200"/>
        <end position="1232"/>
    </location>
</feature>
<feature type="compositionally biased region" description="Pro residues" evidence="10">
    <location>
        <begin position="767"/>
        <end position="783"/>
    </location>
</feature>
<feature type="region of interest" description="Disordered" evidence="10">
    <location>
        <begin position="619"/>
        <end position="642"/>
    </location>
</feature>
<evidence type="ECO:0000313" key="12">
    <source>
        <dbReference type="Proteomes" id="UP000515158"/>
    </source>
</evidence>
<organism evidence="13">
    <name type="scientific">Thrips palmi</name>
    <name type="common">Melon thrips</name>
    <dbReference type="NCBI Taxonomy" id="161013"/>
    <lineage>
        <taxon>Eukaryota</taxon>
        <taxon>Metazoa</taxon>
        <taxon>Ecdysozoa</taxon>
        <taxon>Arthropoda</taxon>
        <taxon>Hexapoda</taxon>
        <taxon>Insecta</taxon>
        <taxon>Pterygota</taxon>
        <taxon>Neoptera</taxon>
        <taxon>Paraneoptera</taxon>
        <taxon>Thysanoptera</taxon>
        <taxon>Terebrantia</taxon>
        <taxon>Thripoidea</taxon>
        <taxon>Thripidae</taxon>
        <taxon>Thrips</taxon>
    </lineage>
</organism>
<dbReference type="GO" id="GO:0005634">
    <property type="term" value="C:nucleus"/>
    <property type="evidence" value="ECO:0007669"/>
    <property type="project" value="UniProtKB-SubCell"/>
</dbReference>
<proteinExistence type="predicted"/>
<feature type="region of interest" description="Disordered" evidence="10">
    <location>
        <begin position="540"/>
        <end position="578"/>
    </location>
</feature>
<dbReference type="PROSITE" id="PS50002">
    <property type="entry name" value="SH3"/>
    <property type="match status" value="1"/>
</dbReference>
<evidence type="ECO:0000256" key="10">
    <source>
        <dbReference type="SAM" id="MobiDB-lite"/>
    </source>
</evidence>
<evidence type="ECO:0000256" key="1">
    <source>
        <dbReference type="ARBA" id="ARBA00004123"/>
    </source>
</evidence>
<dbReference type="CDD" id="cd11807">
    <property type="entry name" value="SH3_ASPP"/>
    <property type="match status" value="1"/>
</dbReference>
<name>A0A6P8YIU9_THRPL</name>
<evidence type="ECO:0000256" key="6">
    <source>
        <dbReference type="ARBA" id="ARBA00023242"/>
    </source>
</evidence>